<dbReference type="RefSeq" id="YP_009191800.1">
    <property type="nucleotide sequence ID" value="NC_028702.1"/>
</dbReference>
<evidence type="ECO:0000313" key="1">
    <source>
        <dbReference type="EMBL" id="AKG94480.1"/>
    </source>
</evidence>
<reference evidence="1 2" key="1">
    <citation type="submission" date="2015-04" db="EMBL/GenBank/DDBJ databases">
        <title>Isolation and genomic analysis of Delftia bacteriophage IME-DE1.</title>
        <authorList>
            <person name="Kang H."/>
        </authorList>
    </citation>
    <scope>NUCLEOTIDE SEQUENCE [LARGE SCALE GENOMIC DNA]</scope>
</reference>
<protein>
    <submittedName>
        <fullName evidence="1">Uncharacterized protein</fullName>
    </submittedName>
</protein>
<dbReference type="EMBL" id="KR153873">
    <property type="protein sequence ID" value="AKG94480.1"/>
    <property type="molecule type" value="Genomic_DNA"/>
</dbReference>
<proteinExistence type="predicted"/>
<name>A0A0F7ILP6_9CAUD</name>
<evidence type="ECO:0000313" key="2">
    <source>
        <dbReference type="Proteomes" id="UP000201918"/>
    </source>
</evidence>
<organism evidence="1 2">
    <name type="scientific">Delftia phage IME-DE1</name>
    <dbReference type="NCBI Taxonomy" id="1647385"/>
    <lineage>
        <taxon>Viruses</taxon>
        <taxon>Duplodnaviria</taxon>
        <taxon>Heunggongvirae</taxon>
        <taxon>Uroviricota</taxon>
        <taxon>Caudoviricetes</taxon>
        <taxon>Autographivirales</taxon>
        <taxon>Autotranscriptaviridae</taxon>
        <taxon>Piedvirus</taxon>
        <taxon>Piedvirus IMEDE1</taxon>
    </lineage>
</organism>
<keyword evidence="2" id="KW-1185">Reference proteome</keyword>
<dbReference type="Proteomes" id="UP000201918">
    <property type="component" value="Segment"/>
</dbReference>
<dbReference type="GeneID" id="26520529"/>
<sequence>MQAIETKWLPATALKPARIKAKCAAGSLTISYPASMEPEQAHQYAAELLMVARQWKGFKLSSGVLPNGNHCHVLTRQP</sequence>
<dbReference type="KEGG" id="vg:26520529"/>
<accession>A0A0F7ILP6</accession>